<evidence type="ECO:0000256" key="1">
    <source>
        <dbReference type="ARBA" id="ARBA00022741"/>
    </source>
</evidence>
<dbReference type="InterPro" id="IPR027417">
    <property type="entry name" value="P-loop_NTPase"/>
</dbReference>
<dbReference type="RefSeq" id="WP_124704829.1">
    <property type="nucleotide sequence ID" value="NZ_BGOW01000015.1"/>
</dbReference>
<dbReference type="GO" id="GO:0030983">
    <property type="term" value="F:mismatched DNA binding"/>
    <property type="evidence" value="ECO:0007669"/>
    <property type="project" value="InterPro"/>
</dbReference>
<reference evidence="6 7" key="1">
    <citation type="journal article" date="2019" name="Front. Microbiol.">
        <title>Genomes of Neutrophilic Sulfur-Oxidizing Chemolithoautotrophs Representing 9 Proteobacterial Species From 8 Genera.</title>
        <authorList>
            <person name="Watanabe T."/>
            <person name="Kojima H."/>
            <person name="Umezawa K."/>
            <person name="Hori C."/>
            <person name="Takasuka T.E."/>
            <person name="Kato Y."/>
            <person name="Fukui M."/>
        </authorList>
    </citation>
    <scope>NUCLEOTIDE SEQUENCE [LARGE SCALE GENOMIC DNA]</scope>
    <source>
        <strain evidence="6 7">TTN</strain>
    </source>
</reference>
<evidence type="ECO:0000256" key="3">
    <source>
        <dbReference type="ARBA" id="ARBA00023125"/>
    </source>
</evidence>
<evidence type="ECO:0000313" key="7">
    <source>
        <dbReference type="Proteomes" id="UP000286806"/>
    </source>
</evidence>
<dbReference type="Proteomes" id="UP000286806">
    <property type="component" value="Unassembled WGS sequence"/>
</dbReference>
<evidence type="ECO:0000256" key="2">
    <source>
        <dbReference type="ARBA" id="ARBA00022840"/>
    </source>
</evidence>
<dbReference type="InterPro" id="IPR005747">
    <property type="entry name" value="MutS2"/>
</dbReference>
<dbReference type="InterPro" id="IPR000432">
    <property type="entry name" value="DNA_mismatch_repair_MutS_C"/>
</dbReference>
<dbReference type="AlphaFoldDB" id="A0A401JEI7"/>
<feature type="domain" description="DNA mismatch repair protein MutS core" evidence="4">
    <location>
        <begin position="8"/>
        <end position="309"/>
    </location>
</feature>
<dbReference type="EMBL" id="BGOW01000015">
    <property type="protein sequence ID" value="GBL46034.1"/>
    <property type="molecule type" value="Genomic_DNA"/>
</dbReference>
<dbReference type="GO" id="GO:0006298">
    <property type="term" value="P:mismatch repair"/>
    <property type="evidence" value="ECO:0007669"/>
    <property type="project" value="InterPro"/>
</dbReference>
<dbReference type="GO" id="GO:0140664">
    <property type="term" value="F:ATP-dependent DNA damage sensor activity"/>
    <property type="evidence" value="ECO:0007669"/>
    <property type="project" value="InterPro"/>
</dbReference>
<organism evidence="6 7">
    <name type="scientific">Sulfuriferula multivorans</name>
    <dbReference type="NCBI Taxonomy" id="1559896"/>
    <lineage>
        <taxon>Bacteria</taxon>
        <taxon>Pseudomonadati</taxon>
        <taxon>Pseudomonadota</taxon>
        <taxon>Betaproteobacteria</taxon>
        <taxon>Nitrosomonadales</taxon>
        <taxon>Sulfuricellaceae</taxon>
        <taxon>Sulfuriferula</taxon>
    </lineage>
</organism>
<dbReference type="NCBIfam" id="TIGR01069">
    <property type="entry name" value="mutS2"/>
    <property type="match status" value="1"/>
</dbReference>
<dbReference type="OrthoDB" id="9808166at2"/>
<dbReference type="PANTHER" id="PTHR48466">
    <property type="entry name" value="OS10G0509000 PROTEIN-RELATED"/>
    <property type="match status" value="1"/>
</dbReference>
<proteinExistence type="predicted"/>
<dbReference type="GO" id="GO:0004519">
    <property type="term" value="F:endonuclease activity"/>
    <property type="evidence" value="ECO:0007669"/>
    <property type="project" value="InterPro"/>
</dbReference>
<evidence type="ECO:0000313" key="6">
    <source>
        <dbReference type="EMBL" id="GBL46034.1"/>
    </source>
</evidence>
<dbReference type="GO" id="GO:0005524">
    <property type="term" value="F:ATP binding"/>
    <property type="evidence" value="ECO:0007669"/>
    <property type="project" value="UniProtKB-KW"/>
</dbReference>
<evidence type="ECO:0000259" key="4">
    <source>
        <dbReference type="SMART" id="SM00533"/>
    </source>
</evidence>
<protein>
    <submittedName>
        <fullName evidence="6">Recombination inhibitory protein MutS2</fullName>
    </submittedName>
</protein>
<dbReference type="SUPFAM" id="SSF52540">
    <property type="entry name" value="P-loop containing nucleoside triphosphate hydrolases"/>
    <property type="match status" value="1"/>
</dbReference>
<accession>A0A401JEI7</accession>
<dbReference type="InterPro" id="IPR045076">
    <property type="entry name" value="MutS"/>
</dbReference>
<sequence>MQSDLKALEFDGIRRILERLTFSPYGADAARNLEPAPNLDIAREMQRAVSAAREATDAYKLPRVNQVPDIRPALRQAAQPGAALPASGLHNLRQVMQAGLMLRELVSVYPALFARINELKAPAALVEVLDKTISHAGRLREDATPALDALHKQYHQVRQELEAQLKTRMASPDVAGMFDENSRVHWHGARAVLAVRATHADQMKGVRRGSIGGGRDILIEPIEAVGHNNRLEAFNGQIEGQNQIVLRAVTDEVRAHLDDLNRLVDAITWLDLALAAGQFSAALNASAPTLVDEPKVVLEQAYHPQLLLQFQEKNIARLVPLSIHLGDGQSMMVITGPNTGGKTVVLKTVGLLVTMAHCGLHLPSEGDCIIGNFNRVIVDVGDKQSLHNHLSTFAGHVEALKRLLEEADQHTLVLMDELGTGTDPEEGASLAMAVLDELASRHVHGIVTTHLTPLKTFADDHAYLCNASMRFDYASLSPTYELEFGKSGQSLGLIIAEKNGLPGDLVNRARSYLTQIHAAKQKPE</sequence>
<keyword evidence="2" id="KW-0067">ATP-binding</keyword>
<dbReference type="Pfam" id="PF00488">
    <property type="entry name" value="MutS_V"/>
    <property type="match status" value="1"/>
</dbReference>
<dbReference type="GO" id="GO:0016887">
    <property type="term" value="F:ATP hydrolysis activity"/>
    <property type="evidence" value="ECO:0007669"/>
    <property type="project" value="InterPro"/>
</dbReference>
<keyword evidence="1" id="KW-0547">Nucleotide-binding</keyword>
<dbReference type="InterPro" id="IPR036187">
    <property type="entry name" value="DNA_mismatch_repair_MutS_sf"/>
</dbReference>
<dbReference type="SMART" id="SM00533">
    <property type="entry name" value="MUTSd"/>
    <property type="match status" value="1"/>
</dbReference>
<dbReference type="SMART" id="SM00534">
    <property type="entry name" value="MUTSac"/>
    <property type="match status" value="1"/>
</dbReference>
<evidence type="ECO:0000259" key="5">
    <source>
        <dbReference type="SMART" id="SM00534"/>
    </source>
</evidence>
<keyword evidence="3" id="KW-0238">DNA-binding</keyword>
<comment type="caution">
    <text evidence="6">The sequence shown here is derived from an EMBL/GenBank/DDBJ whole genome shotgun (WGS) entry which is preliminary data.</text>
</comment>
<name>A0A401JEI7_9PROT</name>
<dbReference type="InterPro" id="IPR007696">
    <property type="entry name" value="DNA_mismatch_repair_MutS_core"/>
</dbReference>
<feature type="domain" description="DNA mismatch repair proteins mutS family" evidence="5">
    <location>
        <begin position="329"/>
        <end position="514"/>
    </location>
</feature>
<dbReference type="GO" id="GO:0045910">
    <property type="term" value="P:negative regulation of DNA recombination"/>
    <property type="evidence" value="ECO:0007669"/>
    <property type="project" value="InterPro"/>
</dbReference>
<dbReference type="SUPFAM" id="SSF48334">
    <property type="entry name" value="DNA repair protein MutS, domain III"/>
    <property type="match status" value="1"/>
</dbReference>
<dbReference type="Gene3D" id="3.40.50.300">
    <property type="entry name" value="P-loop containing nucleotide triphosphate hydrolases"/>
    <property type="match status" value="1"/>
</dbReference>
<dbReference type="PANTHER" id="PTHR48466:SF2">
    <property type="entry name" value="OS10G0509000 PROTEIN"/>
    <property type="match status" value="1"/>
</dbReference>
<keyword evidence="7" id="KW-1185">Reference proteome</keyword>
<gene>
    <name evidence="6" type="ORF">SFMTTN_1846</name>
</gene>